<organism evidence="1 2">
    <name type="scientific">Rotaria magnacalcarata</name>
    <dbReference type="NCBI Taxonomy" id="392030"/>
    <lineage>
        <taxon>Eukaryota</taxon>
        <taxon>Metazoa</taxon>
        <taxon>Spiralia</taxon>
        <taxon>Gnathifera</taxon>
        <taxon>Rotifera</taxon>
        <taxon>Eurotatoria</taxon>
        <taxon>Bdelloidea</taxon>
        <taxon>Philodinida</taxon>
        <taxon>Philodinidae</taxon>
        <taxon>Rotaria</taxon>
    </lineage>
</organism>
<name>A0A816RC65_9BILA</name>
<dbReference type="GO" id="GO:0005085">
    <property type="term" value="F:guanyl-nucleotide exchange factor activity"/>
    <property type="evidence" value="ECO:0007669"/>
    <property type="project" value="TreeGrafter"/>
</dbReference>
<dbReference type="GO" id="GO:0031410">
    <property type="term" value="C:cytoplasmic vesicle"/>
    <property type="evidence" value="ECO:0007669"/>
    <property type="project" value="TreeGrafter"/>
</dbReference>
<dbReference type="AlphaFoldDB" id="A0A816RC65"/>
<protein>
    <recommendedName>
        <fullName evidence="3">CCZ1/INTU/HSP4 first Longin domain-containing protein</fullName>
    </recommendedName>
</protein>
<sequence length="632" mass="73157">MKESTDENDLLQESIIYFYSAKEDLLRQKLLDCAEIIGLIQYFNYDLFSSIPKEFIFKKSLVICQHYGRHSVFLVLSKDRFTSDEGNIHLTHILQLFHTLYGTFNHVQSTHSNINQIHMYLKKTLKSITEYVFYGNRSIQTLFATVDYAPLQKNNTQCLLNMKHLLEHVQSKYAIKDGLFAYENRILYSTLDSDKTFYLQVILNLEQNLPVDAIYISLGSKIKLKNGVSLIRIHLHRPLSLQPISNDKNIKTEQDSNLQVSSKPIDIIMPLFFNENDASSINFHSNNMDYSESFSMENRYDAIIPDDSTGLSQQITIYDTNRLDRISSVKNHEINLDVSLTHENRSESVKQLPNDKSSITFSSKLNDESITDDKKRKFLLERSSSVTTTTMGFGKSQNSDRDLSLSSDSIDKVTFIPIEKDDCGTDCSTDDIICLPPKSSSFSKFPRTHQRILTNNLNFIHIDNSDSDQHERYVKWGDVPEKNDEAERDELILYVQRNSRMTFAGIIEHQSLSEEYLQKLWYLMVTEMADMDRDIQIVPAAGEINKNNTDVKFQFNDVTRQAQFERILDSNRHYYRIPSADHACMGFNAHTKLNQNSERKMIGLSKGNNLISANRNLPDRMTYFCRRLQEPQ</sequence>
<comment type="caution">
    <text evidence="1">The sequence shown here is derived from an EMBL/GenBank/DDBJ whole genome shotgun (WGS) entry which is preliminary data.</text>
</comment>
<evidence type="ECO:0000313" key="1">
    <source>
        <dbReference type="EMBL" id="CAF2069328.1"/>
    </source>
</evidence>
<accession>A0A816RC65</accession>
<dbReference type="InterPro" id="IPR026091">
    <property type="entry name" value="HPS4"/>
</dbReference>
<evidence type="ECO:0008006" key="3">
    <source>
        <dbReference type="Google" id="ProtNLM"/>
    </source>
</evidence>
<dbReference type="GO" id="GO:0031267">
    <property type="term" value="F:small GTPase binding"/>
    <property type="evidence" value="ECO:0007669"/>
    <property type="project" value="TreeGrafter"/>
</dbReference>
<dbReference type="Proteomes" id="UP000663887">
    <property type="component" value="Unassembled WGS sequence"/>
</dbReference>
<evidence type="ECO:0000313" key="2">
    <source>
        <dbReference type="Proteomes" id="UP000663887"/>
    </source>
</evidence>
<dbReference type="GO" id="GO:0031085">
    <property type="term" value="C:BLOC-3 complex"/>
    <property type="evidence" value="ECO:0007669"/>
    <property type="project" value="TreeGrafter"/>
</dbReference>
<gene>
    <name evidence="1" type="ORF">XDN619_LOCUS12214</name>
</gene>
<dbReference type="GO" id="GO:0006605">
    <property type="term" value="P:protein targeting"/>
    <property type="evidence" value="ECO:0007669"/>
    <property type="project" value="TreeGrafter"/>
</dbReference>
<dbReference type="PANTHER" id="PTHR14407:SF9">
    <property type="entry name" value="BLOC-3 COMPLEX MEMBER HPS4"/>
    <property type="match status" value="1"/>
</dbReference>
<reference evidence="1" key="1">
    <citation type="submission" date="2021-02" db="EMBL/GenBank/DDBJ databases">
        <authorList>
            <person name="Nowell W R."/>
        </authorList>
    </citation>
    <scope>NUCLEOTIDE SEQUENCE</scope>
</reference>
<proteinExistence type="predicted"/>
<dbReference type="EMBL" id="CAJNRG010004791">
    <property type="protein sequence ID" value="CAF2069328.1"/>
    <property type="molecule type" value="Genomic_DNA"/>
</dbReference>
<dbReference type="GO" id="GO:0005765">
    <property type="term" value="C:lysosomal membrane"/>
    <property type="evidence" value="ECO:0007669"/>
    <property type="project" value="TreeGrafter"/>
</dbReference>
<dbReference type="PANTHER" id="PTHR14407">
    <property type="entry name" value="HERMANSKY-PUDLAK SYNDROME 4 PROTEIN LIGHT-EAR PROTEIN-RELATED"/>
    <property type="match status" value="1"/>
</dbReference>